<dbReference type="EMBL" id="GFTR01000105">
    <property type="protein sequence ID" value="JAW16321.1"/>
    <property type="molecule type" value="Transcribed_RNA"/>
</dbReference>
<evidence type="ECO:0000313" key="2">
    <source>
        <dbReference type="EMBL" id="JAW16321.1"/>
    </source>
</evidence>
<keyword evidence="1" id="KW-0472">Membrane</keyword>
<accession>A0A224Y6V6</accession>
<feature type="transmembrane region" description="Helical" evidence="1">
    <location>
        <begin position="12"/>
        <end position="30"/>
    </location>
</feature>
<evidence type="ECO:0000256" key="1">
    <source>
        <dbReference type="SAM" id="Phobius"/>
    </source>
</evidence>
<protein>
    <submittedName>
        <fullName evidence="2">Putative secreted protein</fullName>
    </submittedName>
</protein>
<organism evidence="2">
    <name type="scientific">Panstrongylus lignarius</name>
    <dbReference type="NCBI Taxonomy" id="156445"/>
    <lineage>
        <taxon>Eukaryota</taxon>
        <taxon>Metazoa</taxon>
        <taxon>Ecdysozoa</taxon>
        <taxon>Arthropoda</taxon>
        <taxon>Hexapoda</taxon>
        <taxon>Insecta</taxon>
        <taxon>Pterygota</taxon>
        <taxon>Neoptera</taxon>
        <taxon>Paraneoptera</taxon>
        <taxon>Hemiptera</taxon>
        <taxon>Heteroptera</taxon>
        <taxon>Panheteroptera</taxon>
        <taxon>Cimicomorpha</taxon>
        <taxon>Reduviidae</taxon>
        <taxon>Triatominae</taxon>
        <taxon>Panstrongylus</taxon>
    </lineage>
</organism>
<keyword evidence="1" id="KW-1133">Transmembrane helix</keyword>
<sequence length="68" mass="8273">MYVCRWLFTNHCSLKYIVFLVVPLISFYHLTETHLHKKYTYNERYSETLLTDVDPSYPTHFIIVFNIP</sequence>
<dbReference type="AlphaFoldDB" id="A0A224Y6V6"/>
<proteinExistence type="predicted"/>
<reference evidence="2" key="1">
    <citation type="journal article" date="2018" name="PLoS Negl. Trop. Dis.">
        <title>An insight into the salivary gland and fat body transcriptome of Panstrongylus lignarius (Hemiptera: Heteroptera), the main vector of Chagas disease in Peru.</title>
        <authorList>
            <person name="Nevoa J.C."/>
            <person name="Mendes M.T."/>
            <person name="da Silva M.V."/>
            <person name="Soares S.C."/>
            <person name="Oliveira C.J.F."/>
            <person name="Ribeiro J.M.C."/>
        </authorList>
    </citation>
    <scope>NUCLEOTIDE SEQUENCE</scope>
</reference>
<name>A0A224Y6V6_9HEMI</name>
<keyword evidence="1" id="KW-0812">Transmembrane</keyword>